<dbReference type="Proteomes" id="UP000609346">
    <property type="component" value="Unassembled WGS sequence"/>
</dbReference>
<dbReference type="PANTHER" id="PTHR42894:SF1">
    <property type="entry name" value="N-(5'-PHOSPHORIBOSYL)ANTHRANILATE ISOMERASE"/>
    <property type="match status" value="1"/>
</dbReference>
<dbReference type="SUPFAM" id="SSF51366">
    <property type="entry name" value="Ribulose-phoshate binding barrel"/>
    <property type="match status" value="1"/>
</dbReference>
<keyword evidence="7 9" id="KW-0057">Aromatic amino acid biosynthesis</keyword>
<evidence type="ECO:0000256" key="4">
    <source>
        <dbReference type="ARBA" id="ARBA00022272"/>
    </source>
</evidence>
<evidence type="ECO:0000256" key="6">
    <source>
        <dbReference type="ARBA" id="ARBA00022822"/>
    </source>
</evidence>
<dbReference type="HAMAP" id="MF_00135">
    <property type="entry name" value="PRAI"/>
    <property type="match status" value="1"/>
</dbReference>
<keyword evidence="5 9" id="KW-0028">Amino-acid biosynthesis</keyword>
<name>A0ABR8MT44_9BACL</name>
<dbReference type="Gene3D" id="3.20.20.70">
    <property type="entry name" value="Aldolase class I"/>
    <property type="match status" value="1"/>
</dbReference>
<dbReference type="EC" id="5.3.1.24" evidence="3 9"/>
<reference evidence="11 12" key="1">
    <citation type="submission" date="2020-09" db="EMBL/GenBank/DDBJ databases">
        <title>Paenibacillus sp. strain PR3 16S rRNA gene Genome sequencing and assembly.</title>
        <authorList>
            <person name="Kim J."/>
        </authorList>
    </citation>
    <scope>NUCLEOTIDE SEQUENCE [LARGE SCALE GENOMIC DNA]</scope>
    <source>
        <strain evidence="11 12">PR3</strain>
    </source>
</reference>
<dbReference type="EMBL" id="JACXZA010000002">
    <property type="protein sequence ID" value="MBD3918805.1"/>
    <property type="molecule type" value="Genomic_DNA"/>
</dbReference>
<accession>A0ABR8MT44</accession>
<evidence type="ECO:0000313" key="11">
    <source>
        <dbReference type="EMBL" id="MBD3918805.1"/>
    </source>
</evidence>
<dbReference type="InterPro" id="IPR001240">
    <property type="entry name" value="PRAI_dom"/>
</dbReference>
<dbReference type="RefSeq" id="WP_191203103.1">
    <property type="nucleotide sequence ID" value="NZ_JACXZA010000002.1"/>
</dbReference>
<dbReference type="InterPro" id="IPR044643">
    <property type="entry name" value="TrpF_fam"/>
</dbReference>
<evidence type="ECO:0000256" key="1">
    <source>
        <dbReference type="ARBA" id="ARBA00001164"/>
    </source>
</evidence>
<feature type="domain" description="N-(5'phosphoribosyl) anthranilate isomerase (PRAI)" evidence="10">
    <location>
        <begin position="17"/>
        <end position="232"/>
    </location>
</feature>
<comment type="catalytic activity">
    <reaction evidence="1 9">
        <text>N-(5-phospho-beta-D-ribosyl)anthranilate = 1-(2-carboxyphenylamino)-1-deoxy-D-ribulose 5-phosphate</text>
        <dbReference type="Rhea" id="RHEA:21540"/>
        <dbReference type="ChEBI" id="CHEBI:18277"/>
        <dbReference type="ChEBI" id="CHEBI:58613"/>
        <dbReference type="EC" id="5.3.1.24"/>
    </reaction>
</comment>
<evidence type="ECO:0000256" key="8">
    <source>
        <dbReference type="ARBA" id="ARBA00023235"/>
    </source>
</evidence>
<comment type="pathway">
    <text evidence="2 9">Amino-acid biosynthesis; L-tryptophan biosynthesis; L-tryptophan from chorismate: step 3/5.</text>
</comment>
<dbReference type="GO" id="GO:0016853">
    <property type="term" value="F:isomerase activity"/>
    <property type="evidence" value="ECO:0007669"/>
    <property type="project" value="UniProtKB-KW"/>
</dbReference>
<dbReference type="InterPro" id="IPR013785">
    <property type="entry name" value="Aldolase_TIM"/>
</dbReference>
<keyword evidence="6 9" id="KW-0822">Tryptophan biosynthesis</keyword>
<gene>
    <name evidence="9" type="primary">trpF</name>
    <name evidence="11" type="ORF">H8B09_08590</name>
</gene>
<dbReference type="CDD" id="cd00405">
    <property type="entry name" value="PRAI"/>
    <property type="match status" value="1"/>
</dbReference>
<comment type="similarity">
    <text evidence="9">Belongs to the TrpF family.</text>
</comment>
<dbReference type="Pfam" id="PF00697">
    <property type="entry name" value="PRAI"/>
    <property type="match status" value="1"/>
</dbReference>
<dbReference type="PANTHER" id="PTHR42894">
    <property type="entry name" value="N-(5'-PHOSPHORIBOSYL)ANTHRANILATE ISOMERASE"/>
    <property type="match status" value="1"/>
</dbReference>
<evidence type="ECO:0000256" key="5">
    <source>
        <dbReference type="ARBA" id="ARBA00022605"/>
    </source>
</evidence>
<evidence type="ECO:0000256" key="3">
    <source>
        <dbReference type="ARBA" id="ARBA00012572"/>
    </source>
</evidence>
<evidence type="ECO:0000256" key="7">
    <source>
        <dbReference type="ARBA" id="ARBA00023141"/>
    </source>
</evidence>
<keyword evidence="8 9" id="KW-0413">Isomerase</keyword>
<evidence type="ECO:0000256" key="9">
    <source>
        <dbReference type="HAMAP-Rule" id="MF_00135"/>
    </source>
</evidence>
<comment type="caution">
    <text evidence="11">The sequence shown here is derived from an EMBL/GenBank/DDBJ whole genome shotgun (WGS) entry which is preliminary data.</text>
</comment>
<organism evidence="11 12">
    <name type="scientific">Paenibacillus terricola</name>
    <dbReference type="NCBI Taxonomy" id="2763503"/>
    <lineage>
        <taxon>Bacteria</taxon>
        <taxon>Bacillati</taxon>
        <taxon>Bacillota</taxon>
        <taxon>Bacilli</taxon>
        <taxon>Bacillales</taxon>
        <taxon>Paenibacillaceae</taxon>
        <taxon>Paenibacillus</taxon>
    </lineage>
</organism>
<sequence length="237" mass="25378">MSDASRPTVSQGTYTRIKICGLRDTATIRDMHDLDIEAVGFIFAPSKRQVSAEQAAELIAEVRAWKAPTSSGQAPLAVGVFVNSDLASLAHAVNTASLDVVQLHGSETPEDCEAAKRELGVQVWKVFHLGRDGGESNVVDAKQQLMPYKGHVDAVLIDTAGGGTGTAFDWSVINRYKEASAEIGVPLYVAGGLSLDNVEFLVKEYSPDGVDVSSGVETDGVKDIDKIKTFVRKVWEA</sequence>
<protein>
    <recommendedName>
        <fullName evidence="4 9">N-(5'-phosphoribosyl)anthranilate isomerase</fullName>
        <shortName evidence="9">PRAI</shortName>
        <ecNumber evidence="3 9">5.3.1.24</ecNumber>
    </recommendedName>
</protein>
<proteinExistence type="inferred from homology"/>
<keyword evidence="12" id="KW-1185">Reference proteome</keyword>
<dbReference type="InterPro" id="IPR011060">
    <property type="entry name" value="RibuloseP-bd_barrel"/>
</dbReference>
<evidence type="ECO:0000259" key="10">
    <source>
        <dbReference type="Pfam" id="PF00697"/>
    </source>
</evidence>
<evidence type="ECO:0000256" key="2">
    <source>
        <dbReference type="ARBA" id="ARBA00004664"/>
    </source>
</evidence>
<evidence type="ECO:0000313" key="12">
    <source>
        <dbReference type="Proteomes" id="UP000609346"/>
    </source>
</evidence>